<name>A0AAD9QS10_ACRCE</name>
<proteinExistence type="predicted"/>
<protein>
    <submittedName>
        <fullName evidence="1">Uncharacterized protein</fullName>
    </submittedName>
</protein>
<comment type="caution">
    <text evidence="1">The sequence shown here is derived from an EMBL/GenBank/DDBJ whole genome shotgun (WGS) entry which is preliminary data.</text>
</comment>
<reference evidence="1" key="1">
    <citation type="journal article" date="2023" name="G3 (Bethesda)">
        <title>Whole genome assembly and annotation of the endangered Caribbean coral Acropora cervicornis.</title>
        <authorList>
            <person name="Selwyn J.D."/>
            <person name="Vollmer S.V."/>
        </authorList>
    </citation>
    <scope>NUCLEOTIDE SEQUENCE</scope>
    <source>
        <strain evidence="1">K2</strain>
    </source>
</reference>
<reference evidence="1" key="2">
    <citation type="journal article" date="2023" name="Science">
        <title>Genomic signatures of disease resistance in endangered staghorn corals.</title>
        <authorList>
            <person name="Vollmer S.V."/>
            <person name="Selwyn J.D."/>
            <person name="Despard B.A."/>
            <person name="Roesel C.L."/>
        </authorList>
    </citation>
    <scope>NUCLEOTIDE SEQUENCE</scope>
    <source>
        <strain evidence="1">K2</strain>
    </source>
</reference>
<dbReference type="Proteomes" id="UP001249851">
    <property type="component" value="Unassembled WGS sequence"/>
</dbReference>
<organism evidence="1 2">
    <name type="scientific">Acropora cervicornis</name>
    <name type="common">Staghorn coral</name>
    <dbReference type="NCBI Taxonomy" id="6130"/>
    <lineage>
        <taxon>Eukaryota</taxon>
        <taxon>Metazoa</taxon>
        <taxon>Cnidaria</taxon>
        <taxon>Anthozoa</taxon>
        <taxon>Hexacorallia</taxon>
        <taxon>Scleractinia</taxon>
        <taxon>Astrocoeniina</taxon>
        <taxon>Acroporidae</taxon>
        <taxon>Acropora</taxon>
    </lineage>
</organism>
<keyword evidence="2" id="KW-1185">Reference proteome</keyword>
<dbReference type="AlphaFoldDB" id="A0AAD9QS10"/>
<evidence type="ECO:0000313" key="1">
    <source>
        <dbReference type="EMBL" id="KAK2566291.1"/>
    </source>
</evidence>
<accession>A0AAD9QS10</accession>
<dbReference type="EMBL" id="JARQWQ010000017">
    <property type="protein sequence ID" value="KAK2566291.1"/>
    <property type="molecule type" value="Genomic_DNA"/>
</dbReference>
<gene>
    <name evidence="1" type="ORF">P5673_009779</name>
</gene>
<sequence length="57" mass="6774">MEEQEKRETNLVRSCCENSIKRIFDGVLHPKRESISKQQGGEFRFQATNYLREGENR</sequence>
<evidence type="ECO:0000313" key="2">
    <source>
        <dbReference type="Proteomes" id="UP001249851"/>
    </source>
</evidence>